<comment type="caution">
    <text evidence="2">The sequence shown here is derived from an EMBL/GenBank/DDBJ whole genome shotgun (WGS) entry which is preliminary data.</text>
</comment>
<evidence type="ECO:0008006" key="4">
    <source>
        <dbReference type="Google" id="ProtNLM"/>
    </source>
</evidence>
<evidence type="ECO:0000313" key="3">
    <source>
        <dbReference type="Proteomes" id="UP000530928"/>
    </source>
</evidence>
<keyword evidence="3" id="KW-1185">Reference proteome</keyword>
<reference evidence="2 3" key="1">
    <citation type="submission" date="2020-07" db="EMBL/GenBank/DDBJ databases">
        <title>Genomic Encyclopedia of Type Strains, Phase IV (KMG-IV): sequencing the most valuable type-strain genomes for metagenomic binning, comparative biology and taxonomic classification.</title>
        <authorList>
            <person name="Goeker M."/>
        </authorList>
    </citation>
    <scope>NUCLEOTIDE SEQUENCE [LARGE SCALE GENOMIC DNA]</scope>
    <source>
        <strain evidence="2 3">DSM 45533</strain>
    </source>
</reference>
<feature type="transmembrane region" description="Helical" evidence="1">
    <location>
        <begin position="402"/>
        <end position="420"/>
    </location>
</feature>
<dbReference type="AlphaFoldDB" id="A0A7W0CUD9"/>
<accession>A0A7W0CUD9</accession>
<keyword evidence="1" id="KW-0472">Membrane</keyword>
<evidence type="ECO:0000313" key="2">
    <source>
        <dbReference type="EMBL" id="MBA2897344.1"/>
    </source>
</evidence>
<dbReference type="Proteomes" id="UP000530928">
    <property type="component" value="Unassembled WGS sequence"/>
</dbReference>
<organism evidence="2 3">
    <name type="scientific">Nonomuraea soli</name>
    <dbReference type="NCBI Taxonomy" id="1032476"/>
    <lineage>
        <taxon>Bacteria</taxon>
        <taxon>Bacillati</taxon>
        <taxon>Actinomycetota</taxon>
        <taxon>Actinomycetes</taxon>
        <taxon>Streptosporangiales</taxon>
        <taxon>Streptosporangiaceae</taxon>
        <taxon>Nonomuraea</taxon>
    </lineage>
</organism>
<proteinExistence type="predicted"/>
<keyword evidence="1" id="KW-0812">Transmembrane</keyword>
<dbReference type="RefSeq" id="WP_246380245.1">
    <property type="nucleotide sequence ID" value="NZ_BAABAM010000013.1"/>
</dbReference>
<name>A0A7W0CUD9_9ACTN</name>
<keyword evidence="1" id="KW-1133">Transmembrane helix</keyword>
<feature type="transmembrane region" description="Helical" evidence="1">
    <location>
        <begin position="466"/>
        <end position="489"/>
    </location>
</feature>
<dbReference type="EMBL" id="JACDUR010000011">
    <property type="protein sequence ID" value="MBA2897344.1"/>
    <property type="molecule type" value="Genomic_DNA"/>
</dbReference>
<gene>
    <name evidence="2" type="ORF">HNR30_008742</name>
</gene>
<sequence>MRRLTKAERQLWRAFPSGGTVQLGPILPRMDGAGTSAPDDGHLWGPERTVRAEVVAALLLGAVEADPGRVPALRLRGARVVGVLDLRGGEVKHEVELKGCHLDEVVQMSGCTSRTIRLVDCHLPGVMASGLRVSGHLSLSGSHVTGAVRMARATFESGLWLAGTRIDGDGTWALYAHSMVVDSGLLMRNAHFTGATSLVGARANNGIELDGTTLVNPGKDAFTGDNMIVEDIMRFGVGFTAHGCVRLRGSRFNGTLMMAGKVTSPDTEYALHLGGIEARELWLGPEEPIDGVITLGHSRVGTFFDDHRVWSSKIRLNGLTYERLRGGNMRGRIGWVGRDPEGFRPQPYEQLAAWYIRDGNEVLARRAQLAKARAWRRHRSGPGGRFFGALLDMTVGYGYRPWLATIWFGSLLAVGTAIFWTNPPRAVKPDESPIFEPFAYTFDLLLPVSLFGQRDMFDPAGWTQGFAYGLIIMGWVLVTALIAGATRVLRPG</sequence>
<protein>
    <recommendedName>
        <fullName evidence="4">Oxidoreductase</fullName>
    </recommendedName>
</protein>
<evidence type="ECO:0000256" key="1">
    <source>
        <dbReference type="SAM" id="Phobius"/>
    </source>
</evidence>